<dbReference type="EMBL" id="CM034394">
    <property type="protein sequence ID" value="KAJ0179291.1"/>
    <property type="molecule type" value="Genomic_DNA"/>
</dbReference>
<protein>
    <submittedName>
        <fullName evidence="1">Uncharacterized protein</fullName>
    </submittedName>
</protein>
<evidence type="ECO:0000313" key="2">
    <source>
        <dbReference type="Proteomes" id="UP000824533"/>
    </source>
</evidence>
<evidence type="ECO:0000313" key="1">
    <source>
        <dbReference type="EMBL" id="KAJ0179291.1"/>
    </source>
</evidence>
<sequence length="236" mass="25726">MRVELAEARLHRPGIATIPAENSVFAKNQPPAWLEDLIAEIRSSASSTTIREPGIVTAAKDKFLPTQHPMVRPATTLPATTQPPTTQPPASLPSTSTGSKAKKVKTPTADASKTNPSAPVAPTTQPTIPQEEGWTVVTKKKKKGKRKTEGKSKQSAQHTRGTQESRKKPQKKPAAAQLKQPPAQAVVIKLQPEAEKRGITYAERIPDRVPIEVPNSPRGTHLLDYNQMFPNYNSYL</sequence>
<proteinExistence type="predicted"/>
<accession>A0ACC1D5Z5</accession>
<name>A0ACC1D5Z5_9NEOP</name>
<comment type="caution">
    <text evidence="1">The sequence shown here is derived from an EMBL/GenBank/DDBJ whole genome shotgun (WGS) entry which is preliminary data.</text>
</comment>
<keyword evidence="2" id="KW-1185">Reference proteome</keyword>
<gene>
    <name evidence="1" type="ORF">K1T71_005003</name>
</gene>
<dbReference type="Proteomes" id="UP000824533">
    <property type="component" value="Linkage Group LG08"/>
</dbReference>
<organism evidence="1 2">
    <name type="scientific">Dendrolimus kikuchii</name>
    <dbReference type="NCBI Taxonomy" id="765133"/>
    <lineage>
        <taxon>Eukaryota</taxon>
        <taxon>Metazoa</taxon>
        <taxon>Ecdysozoa</taxon>
        <taxon>Arthropoda</taxon>
        <taxon>Hexapoda</taxon>
        <taxon>Insecta</taxon>
        <taxon>Pterygota</taxon>
        <taxon>Neoptera</taxon>
        <taxon>Endopterygota</taxon>
        <taxon>Lepidoptera</taxon>
        <taxon>Glossata</taxon>
        <taxon>Ditrysia</taxon>
        <taxon>Bombycoidea</taxon>
        <taxon>Lasiocampidae</taxon>
        <taxon>Dendrolimus</taxon>
    </lineage>
</organism>
<reference evidence="1 2" key="1">
    <citation type="journal article" date="2021" name="Front. Genet.">
        <title>Chromosome-Level Genome Assembly Reveals Significant Gene Expansion in the Toll and IMD Signaling Pathways of Dendrolimus kikuchii.</title>
        <authorList>
            <person name="Zhou J."/>
            <person name="Wu P."/>
            <person name="Xiong Z."/>
            <person name="Liu N."/>
            <person name="Zhao N."/>
            <person name="Ji M."/>
            <person name="Qiu Y."/>
            <person name="Yang B."/>
        </authorList>
    </citation>
    <scope>NUCLEOTIDE SEQUENCE [LARGE SCALE GENOMIC DNA]</scope>
    <source>
        <strain evidence="1">Ann1</strain>
    </source>
</reference>